<dbReference type="CDD" id="cd06588">
    <property type="entry name" value="PhnB_like"/>
    <property type="match status" value="1"/>
</dbReference>
<dbReference type="Proteomes" id="UP000285875">
    <property type="component" value="Chromosome"/>
</dbReference>
<evidence type="ECO:0000259" key="1">
    <source>
        <dbReference type="Pfam" id="PF06983"/>
    </source>
</evidence>
<protein>
    <submittedName>
        <fullName evidence="2">VOC family protein</fullName>
    </submittedName>
</protein>
<accession>A0A3T0RY89</accession>
<dbReference type="Pfam" id="PF06983">
    <property type="entry name" value="3-dmu-9_3-mt"/>
    <property type="match status" value="1"/>
</dbReference>
<dbReference type="PANTHER" id="PTHR33990">
    <property type="entry name" value="PROTEIN YJDN-RELATED"/>
    <property type="match status" value="1"/>
</dbReference>
<sequence length="143" mass="15106">MSHSFTPYISFPGNADAAFHHYQEVFGGELEIGHYGDFPTDGFPFTPPADAVSHAQLHGGLVTLAGGDAIAEDGQPLAPLESQVYSFLIGLDTVPEAERLIATLTAAGATVTMPFVVAPWGDHYGQVTDRFGVLWALVVPGAH</sequence>
<evidence type="ECO:0000313" key="2">
    <source>
        <dbReference type="EMBL" id="AZZ39050.1"/>
    </source>
</evidence>
<gene>
    <name evidence="2" type="ORF">C0Z10_04000</name>
</gene>
<proteinExistence type="predicted"/>
<dbReference type="SUPFAM" id="SSF54593">
    <property type="entry name" value="Glyoxalase/Bleomycin resistance protein/Dihydroxybiphenyl dioxygenase"/>
    <property type="match status" value="1"/>
</dbReference>
<reference evidence="3" key="1">
    <citation type="submission" date="2017-12" db="EMBL/GenBank/DDBJ databases">
        <title>Whole genome sequencing of Acidipropionibacterium jensenii strains JS279 and JS280.</title>
        <authorList>
            <person name="Deptula P."/>
            <person name="Laine P."/>
            <person name="Smolander O.-P."/>
            <person name="Paulin L."/>
            <person name="Auvinen P."/>
            <person name="Varmanen P."/>
        </authorList>
    </citation>
    <scope>NUCLEOTIDE SEQUENCE [LARGE SCALE GENOMIC DNA]</scope>
    <source>
        <strain evidence="3">JS280</strain>
    </source>
</reference>
<organism evidence="2 3">
    <name type="scientific">Acidipropionibacterium jensenii</name>
    <dbReference type="NCBI Taxonomy" id="1749"/>
    <lineage>
        <taxon>Bacteria</taxon>
        <taxon>Bacillati</taxon>
        <taxon>Actinomycetota</taxon>
        <taxon>Actinomycetes</taxon>
        <taxon>Propionibacteriales</taxon>
        <taxon>Propionibacteriaceae</taxon>
        <taxon>Acidipropionibacterium</taxon>
    </lineage>
</organism>
<name>A0A3T0RY89_9ACTN</name>
<dbReference type="RefSeq" id="WP_097798522.1">
    <property type="nucleotide sequence ID" value="NZ_CP025570.1"/>
</dbReference>
<dbReference type="Gene3D" id="3.10.180.10">
    <property type="entry name" value="2,3-Dihydroxybiphenyl 1,2-Dioxygenase, domain 1"/>
    <property type="match status" value="1"/>
</dbReference>
<dbReference type="InterPro" id="IPR028973">
    <property type="entry name" value="PhnB-like"/>
</dbReference>
<dbReference type="KEGG" id="aji:C0Z10_04000"/>
<dbReference type="PANTHER" id="PTHR33990:SF1">
    <property type="entry name" value="PROTEIN YJDN"/>
    <property type="match status" value="1"/>
</dbReference>
<dbReference type="EMBL" id="CP025570">
    <property type="protein sequence ID" value="AZZ39050.1"/>
    <property type="molecule type" value="Genomic_DNA"/>
</dbReference>
<dbReference type="InterPro" id="IPR029068">
    <property type="entry name" value="Glyas_Bleomycin-R_OHBP_Dase"/>
</dbReference>
<feature type="domain" description="PhnB-like" evidence="1">
    <location>
        <begin position="4"/>
        <end position="137"/>
    </location>
</feature>
<dbReference type="AlphaFoldDB" id="A0A3T0RY89"/>
<evidence type="ECO:0000313" key="3">
    <source>
        <dbReference type="Proteomes" id="UP000285875"/>
    </source>
</evidence>